<dbReference type="SUPFAM" id="SSF48403">
    <property type="entry name" value="Ankyrin repeat"/>
    <property type="match status" value="1"/>
</dbReference>
<feature type="repeat" description="ANK" evidence="1">
    <location>
        <begin position="81"/>
        <end position="113"/>
    </location>
</feature>
<dbReference type="Gene3D" id="1.25.40.20">
    <property type="entry name" value="Ankyrin repeat-containing domain"/>
    <property type="match status" value="1"/>
</dbReference>
<sequence>MGCRQAALLPAPTAFCCAGRRRCRFCGRPRAAEDLSEQEAAALLHKAILGKDPAGAERTVAALLKRREGRAAAAAGVFDDLRRTPLHAAVSAHRLGMCRALLAANADPNMENGNGLNALDLARRRKLDTSGDWRSSDPVQDLLRQVMAGEN</sequence>
<dbReference type="InterPro" id="IPR036770">
    <property type="entry name" value="Ankyrin_rpt-contain_sf"/>
</dbReference>
<evidence type="ECO:0000256" key="1">
    <source>
        <dbReference type="PROSITE-ProRule" id="PRU00023"/>
    </source>
</evidence>
<protein>
    <submittedName>
        <fullName evidence="2">Uncharacterized protein</fullName>
    </submittedName>
</protein>
<name>A0AA36IHM0_9DINO</name>
<keyword evidence="1" id="KW-0040">ANK repeat</keyword>
<gene>
    <name evidence="2" type="ORF">EVOR1521_LOCUS13048</name>
</gene>
<dbReference type="InterPro" id="IPR002110">
    <property type="entry name" value="Ankyrin_rpt"/>
</dbReference>
<accession>A0AA36IHM0</accession>
<dbReference type="Proteomes" id="UP001178507">
    <property type="component" value="Unassembled WGS sequence"/>
</dbReference>
<keyword evidence="3" id="KW-1185">Reference proteome</keyword>
<evidence type="ECO:0000313" key="2">
    <source>
        <dbReference type="EMBL" id="CAJ1386861.1"/>
    </source>
</evidence>
<dbReference type="AlphaFoldDB" id="A0AA36IHM0"/>
<organism evidence="2 3">
    <name type="scientific">Effrenium voratum</name>
    <dbReference type="NCBI Taxonomy" id="2562239"/>
    <lineage>
        <taxon>Eukaryota</taxon>
        <taxon>Sar</taxon>
        <taxon>Alveolata</taxon>
        <taxon>Dinophyceae</taxon>
        <taxon>Suessiales</taxon>
        <taxon>Symbiodiniaceae</taxon>
        <taxon>Effrenium</taxon>
    </lineage>
</organism>
<reference evidence="2" key="1">
    <citation type="submission" date="2023-08" db="EMBL/GenBank/DDBJ databases">
        <authorList>
            <person name="Chen Y."/>
            <person name="Shah S."/>
            <person name="Dougan E. K."/>
            <person name="Thang M."/>
            <person name="Chan C."/>
        </authorList>
    </citation>
    <scope>NUCLEOTIDE SEQUENCE</scope>
</reference>
<dbReference type="EMBL" id="CAUJNA010001428">
    <property type="protein sequence ID" value="CAJ1386861.1"/>
    <property type="molecule type" value="Genomic_DNA"/>
</dbReference>
<dbReference type="Pfam" id="PF13857">
    <property type="entry name" value="Ank_5"/>
    <property type="match status" value="1"/>
</dbReference>
<comment type="caution">
    <text evidence="2">The sequence shown here is derived from an EMBL/GenBank/DDBJ whole genome shotgun (WGS) entry which is preliminary data.</text>
</comment>
<proteinExistence type="predicted"/>
<evidence type="ECO:0000313" key="3">
    <source>
        <dbReference type="Proteomes" id="UP001178507"/>
    </source>
</evidence>
<dbReference type="PROSITE" id="PS50088">
    <property type="entry name" value="ANK_REPEAT"/>
    <property type="match status" value="1"/>
</dbReference>